<dbReference type="CDD" id="cd00609">
    <property type="entry name" value="AAT_like"/>
    <property type="match status" value="1"/>
</dbReference>
<dbReference type="EMBL" id="FONQ01000004">
    <property type="protein sequence ID" value="SFE82562.1"/>
    <property type="molecule type" value="Genomic_DNA"/>
</dbReference>
<dbReference type="Gene3D" id="3.90.1150.10">
    <property type="entry name" value="Aspartate Aminotransferase, domain 1"/>
    <property type="match status" value="1"/>
</dbReference>
<name>A0A1I2DPL3_9FLAO</name>
<comment type="cofactor">
    <cofactor evidence="1">
        <name>pyridoxal 5'-phosphate</name>
        <dbReference type="ChEBI" id="CHEBI:597326"/>
    </cofactor>
</comment>
<protein>
    <submittedName>
        <fullName evidence="7">Methionine aminotransferase</fullName>
    </submittedName>
</protein>
<keyword evidence="4 7" id="KW-0808">Transferase</keyword>
<feature type="domain" description="Aminotransferase class I/classII large" evidence="6">
    <location>
        <begin position="24"/>
        <end position="372"/>
    </location>
</feature>
<dbReference type="NCBIfam" id="NF006569">
    <property type="entry name" value="PRK09082.1"/>
    <property type="match status" value="1"/>
</dbReference>
<evidence type="ECO:0000259" key="6">
    <source>
        <dbReference type="Pfam" id="PF00155"/>
    </source>
</evidence>
<dbReference type="Proteomes" id="UP000198596">
    <property type="component" value="Unassembled WGS sequence"/>
</dbReference>
<dbReference type="OrthoDB" id="9802328at2"/>
<evidence type="ECO:0000256" key="2">
    <source>
        <dbReference type="ARBA" id="ARBA00007441"/>
    </source>
</evidence>
<evidence type="ECO:0000256" key="1">
    <source>
        <dbReference type="ARBA" id="ARBA00001933"/>
    </source>
</evidence>
<dbReference type="InterPro" id="IPR015422">
    <property type="entry name" value="PyrdxlP-dep_Trfase_small"/>
</dbReference>
<organism evidence="7 8">
    <name type="scientific">Flavobacterium xueshanense</name>
    <dbReference type="NCBI Taxonomy" id="935223"/>
    <lineage>
        <taxon>Bacteria</taxon>
        <taxon>Pseudomonadati</taxon>
        <taxon>Bacteroidota</taxon>
        <taxon>Flavobacteriia</taxon>
        <taxon>Flavobacteriales</taxon>
        <taxon>Flavobacteriaceae</taxon>
        <taxon>Flavobacterium</taxon>
    </lineage>
</organism>
<evidence type="ECO:0000256" key="5">
    <source>
        <dbReference type="ARBA" id="ARBA00022898"/>
    </source>
</evidence>
<dbReference type="SUPFAM" id="SSF53383">
    <property type="entry name" value="PLP-dependent transferases"/>
    <property type="match status" value="1"/>
</dbReference>
<evidence type="ECO:0000313" key="8">
    <source>
        <dbReference type="Proteomes" id="UP000198596"/>
    </source>
</evidence>
<evidence type="ECO:0000256" key="3">
    <source>
        <dbReference type="ARBA" id="ARBA00022576"/>
    </source>
</evidence>
<dbReference type="PANTHER" id="PTHR43807:SF20">
    <property type="entry name" value="FI04487P"/>
    <property type="match status" value="1"/>
</dbReference>
<dbReference type="GO" id="GO:0016212">
    <property type="term" value="F:kynurenine-oxoglutarate transaminase activity"/>
    <property type="evidence" value="ECO:0007669"/>
    <property type="project" value="TreeGrafter"/>
</dbReference>
<evidence type="ECO:0000313" key="7">
    <source>
        <dbReference type="EMBL" id="SFE82562.1"/>
    </source>
</evidence>
<keyword evidence="3 7" id="KW-0032">Aminotransferase</keyword>
<dbReference type="GO" id="GO:0030170">
    <property type="term" value="F:pyridoxal phosphate binding"/>
    <property type="evidence" value="ECO:0007669"/>
    <property type="project" value="InterPro"/>
</dbReference>
<dbReference type="Gene3D" id="3.40.640.10">
    <property type="entry name" value="Type I PLP-dependent aspartate aminotransferase-like (Major domain)"/>
    <property type="match status" value="1"/>
</dbReference>
<gene>
    <name evidence="7" type="ORF">SAMN04488131_104149</name>
</gene>
<dbReference type="FunFam" id="3.40.640.10:FF:000024">
    <property type="entry name" value="Kynurenine--oxoglutarate transaminase 3"/>
    <property type="match status" value="1"/>
</dbReference>
<dbReference type="AlphaFoldDB" id="A0A1I2DPL3"/>
<dbReference type="STRING" id="935223.SAMN04488131_104149"/>
<accession>A0A1I2DPL3</accession>
<dbReference type="InterPro" id="IPR015421">
    <property type="entry name" value="PyrdxlP-dep_Trfase_major"/>
</dbReference>
<comment type="similarity">
    <text evidence="2">Belongs to the class-I pyridoxal-phosphate-dependent aminotransferase family.</text>
</comment>
<dbReference type="Pfam" id="PF00155">
    <property type="entry name" value="Aminotran_1_2"/>
    <property type="match status" value="1"/>
</dbReference>
<dbReference type="RefSeq" id="WP_091204054.1">
    <property type="nucleotide sequence ID" value="NZ_FONQ01000004.1"/>
</dbReference>
<dbReference type="PANTHER" id="PTHR43807">
    <property type="entry name" value="FI04487P"/>
    <property type="match status" value="1"/>
</dbReference>
<sequence length="375" mass="42312">MSKLPNISTSIFTVMSKMAAQYNAINLSQGFPNFPVDERLTDIVAKLAKEIVHQYTPMSGYPSLLLKIAALINTSYGRTVQPETELLVTAGATQAIFTTITALVKNSDEVIILDPSYDCYEAPVLLCNANPVRVALNDDYTPNWEIIEKACTSKTKMIIINNPHNPTGKILTESDFESLEILLEKYPDIILLSDEVYEYITFEEKHISAHTRKKLLNRCVMVSSFGKSFHVTGWKIGYLAAPEYLMKEIKKVHQFLVFSVNSICQIAISEYLDIVSIVEIGKLYQEKRDYFRQLLKDSSFKLMPCEGTYFQVVSYVAISNENDVDFCKRLIVEHGVAAIPISTFYADGKDLKLIRFCFAKDNATLEEAAKRLCAI</sequence>
<dbReference type="InterPro" id="IPR004839">
    <property type="entry name" value="Aminotransferase_I/II_large"/>
</dbReference>
<evidence type="ECO:0000256" key="4">
    <source>
        <dbReference type="ARBA" id="ARBA00022679"/>
    </source>
</evidence>
<keyword evidence="5" id="KW-0663">Pyridoxal phosphate</keyword>
<dbReference type="GO" id="GO:0005737">
    <property type="term" value="C:cytoplasm"/>
    <property type="evidence" value="ECO:0007669"/>
    <property type="project" value="TreeGrafter"/>
</dbReference>
<dbReference type="InterPro" id="IPR015424">
    <property type="entry name" value="PyrdxlP-dep_Trfase"/>
</dbReference>
<proteinExistence type="inferred from homology"/>
<dbReference type="InterPro" id="IPR051326">
    <property type="entry name" value="Kynurenine-oxoglutarate_AT"/>
</dbReference>
<reference evidence="8" key="1">
    <citation type="submission" date="2016-10" db="EMBL/GenBank/DDBJ databases">
        <authorList>
            <person name="Varghese N."/>
            <person name="Submissions S."/>
        </authorList>
    </citation>
    <scope>NUCLEOTIDE SEQUENCE [LARGE SCALE GENOMIC DNA]</scope>
    <source>
        <strain evidence="8">CGMCC 1.9227</strain>
    </source>
</reference>
<keyword evidence="8" id="KW-1185">Reference proteome</keyword>